<feature type="compositionally biased region" description="Gly residues" evidence="1">
    <location>
        <begin position="14"/>
        <end position="38"/>
    </location>
</feature>
<proteinExistence type="predicted"/>
<reference evidence="2" key="1">
    <citation type="journal article" date="2019" name="MBio">
        <title>Virus Genomes from Deep Sea Sediments Expand the Ocean Megavirome and Support Independent Origins of Viral Gigantism.</title>
        <authorList>
            <person name="Backstrom D."/>
            <person name="Yutin N."/>
            <person name="Jorgensen S.L."/>
            <person name="Dharamshi J."/>
            <person name="Homa F."/>
            <person name="Zaremba-Niedwiedzka K."/>
            <person name="Spang A."/>
            <person name="Wolf Y.I."/>
            <person name="Koonin E.V."/>
            <person name="Ettema T.J."/>
        </authorList>
    </citation>
    <scope>NUCLEOTIDE SEQUENCE</scope>
</reference>
<feature type="compositionally biased region" description="Low complexity" evidence="1">
    <location>
        <begin position="43"/>
        <end position="58"/>
    </location>
</feature>
<feature type="compositionally biased region" description="Gly residues" evidence="1">
    <location>
        <begin position="59"/>
        <end position="68"/>
    </location>
</feature>
<feature type="compositionally biased region" description="Low complexity" evidence="1">
    <location>
        <begin position="99"/>
        <end position="110"/>
    </location>
</feature>
<organism evidence="2">
    <name type="scientific">Pithovirus LCPAC103</name>
    <dbReference type="NCBI Taxonomy" id="2506588"/>
    <lineage>
        <taxon>Viruses</taxon>
        <taxon>Pithoviruses</taxon>
    </lineage>
</organism>
<feature type="compositionally biased region" description="Gly residues" evidence="1">
    <location>
        <begin position="81"/>
        <end position="97"/>
    </location>
</feature>
<evidence type="ECO:0000313" key="2">
    <source>
        <dbReference type="EMBL" id="QBK90346.1"/>
    </source>
</evidence>
<sequence>MGMTGNTGPTGSSGPTGAGATGPTGGIGPTGAFGGPTGPTGPSGPTGATGPSGPTGTDGISGGTGPTGATGPSDGPTGPTGPSGMGATGPTGVGPTGPTGPTDTDAGPWTNGTLTDLDGYTTAPTVETATGTYTRVGTIVTCSAQITMAEVSAKTGVLRLMGFPVPSTGVLPFNGNLEMWENVPTTGPLLGDIDSASSTFFEFDTRSQVASTVYSTGWIRVSYTADLS</sequence>
<dbReference type="EMBL" id="MK500478">
    <property type="protein sequence ID" value="QBK90346.1"/>
    <property type="molecule type" value="Genomic_DNA"/>
</dbReference>
<protein>
    <submittedName>
        <fullName evidence="2">Collagen triple helix repeat protein</fullName>
    </submittedName>
</protein>
<feature type="region of interest" description="Disordered" evidence="1">
    <location>
        <begin position="1"/>
        <end position="121"/>
    </location>
</feature>
<name>A0A481Z428_9VIRU</name>
<accession>A0A481Z428</accession>
<keyword evidence="2" id="KW-0176">Collagen</keyword>
<evidence type="ECO:0000256" key="1">
    <source>
        <dbReference type="SAM" id="MobiDB-lite"/>
    </source>
</evidence>
<feature type="compositionally biased region" description="Low complexity" evidence="1">
    <location>
        <begin position="69"/>
        <end position="80"/>
    </location>
</feature>
<gene>
    <name evidence="2" type="ORF">LCPAC103_00270</name>
</gene>
<feature type="compositionally biased region" description="Low complexity" evidence="1">
    <location>
        <begin position="1"/>
        <end position="13"/>
    </location>
</feature>